<feature type="region of interest" description="Disordered" evidence="1">
    <location>
        <begin position="1642"/>
        <end position="1671"/>
    </location>
</feature>
<name>A0A1C6XKH6_PLACU</name>
<feature type="region of interest" description="Disordered" evidence="1">
    <location>
        <begin position="107"/>
        <end position="135"/>
    </location>
</feature>
<sequence length="1974" mass="229659">MTIVNLKSSIDSTIEMCTDKTKLTIVENNVDNFLSDRLKKKRKDINNNYYINNKNIKIEDYNKILVSEKNFINLNSISNIEYNYNENSKVPPQYINTTYDKNLNILSKKNNKDNNSDSSSISKISHNRNHINNEQNYKGIDNNLYEATNYFNKISKNNFDRTYNASNCEDIKNGYSDKERTQASQIMFTQNNSEVACVNDISMCNSYVKENNMASWYGVNNIYCELDKGNNQTNDVNNNISPQLGNNINYACENIEYYINRDKNKFEKNMNEIANLNSTLDCNDNNAKENEDNGSEKLNNFGELKNSEKYIESYLHSLLKDFKTTCFYFPYLHYYDKKICEQKEDNILNICNHFLEYFHSNIKIKNKINNLKKKFIYSTLNEKMEYISDFQFLNLSHINTDNFKDKFLELLEKYLQKKKKKKEKIYYKISLFRKMEKNMFKLKEKCVENNLLQFPIQNLDKSLSTYSENSNNRSKHASSLYYINAEKQKWDTHIIDKLPSYCMSYDKNRMMNYINELIKSSVLNYCHLFNSKLNEKISMNYDNRRSFERVIINNIFFYKNKINKMFYYLYMHNVINKSLQFMQPKILWNINTSNEKNTKVDKREMDKDSPFSSENDQAENKIIHFYKSKKEQLEKNIDMFISKLAGHTNTEDLIKNNAEINNEIKKNKTYKNNRLKLSADLQIIYDAYCNGEEIIVAKNKNTLLNNKKNYKHFNVISKETIFDFYDSIQKCNINKDKFYTMGIHTEKTQKLENINQIQNNTFNMDTINYFNETNISNHLGMMSLQPSYMFGIYNTFFNAPINNSGYANLVDTPCLFNQNYEDLGVDYYENYKDSKNSYINDFSRNGEKKYFNNIDPYNLNNSRPNENYNTLYFYNQNNCLLNNTGINIMNEDNKINNVCVDKNGNYTNLKYFDDNYYNIQTSSNNGNSIYCNGAFSTDIHNNANDGNTVQAMENQQNECNYNTTNYNSVNVFEKNSYSIYNSSNNTFSFQKNPNDNNLDCQNISENMPINSNFLNDINLKNKNILNTNQFCTYSPYYANNLDQQYTHSNIASPYNFSNIGNATGDISYNANSGDHIIQKNDINNYGNEKGGSQTDIVTNDIGTKNESLQNNVEMNEDNNIGAEKEKNKCDAKEGGMLSENNNKYYDMKGNKIHAEANNNNNIVYNYPILSSKNETSSRDKTVSREENCRKYFEENCEKKYENKNGENRASNEGKANQTIANNTNNENIDAYNNYKYFENSYIINSVDKDVGGNIMSVYNFNQNLQNNKYSDNNTYMHNMGKDDIKNSEKNNKYEEANNFNGVRKNKDMDNNFNSTHDVLNNSIDKKKNNLHTDSIEENFFNTNIKKNNNNENNINIKKNIDNDKILLNSKGYNNNNSINNAINTGNKNILNINENPTSSNSHINSTSEIILNKGNNISIDNCLFNNTIHGNSRANTYSPIGGSAQDTFDNMNNVKSINSSKTVNSNSYFDISGYKINGYSINNYENKFVNNEYFMNSTQNGEIMNNVKTNCAVGKIGNFTNTQNINKIKTNINSILNINILSNHNNNNNNNISIPHNTNSSLNNNTFNNNNNYDNIDHDHFKGEIKNNRMNLYYNNDNTYGMINDPNAMNVNQMNPFFCMNYGNTPTDYNNNEVNNFRGVIPNNDPNNNQTEEGNYIDQKTPKKKGRKSKKEINYNDSNTIILDSVKNSSSSNTITTIGNSESYEGMINKYNNTPIMNKIISPYQNVNRYENENGAMYNGNIGGNGLEPPYNTYNLNEFMHPSIDNNTNVDMKNIGNPEIRNNIYNYNENKKDNMNVQSEINNMQYSNNDMIGHYNYYRNTVDSNISDINNVGNNNMTNNYTVYPNEFIYAKVENMNNIINNNTIYNYNSIGNRDDLDYAYEEDKLCKKKEKKRKEKKNKSQSSNLNTPKKKRFGHNGPPTAEKLSQLLYEQSLSVPQIAAIYGVHRTTVARWCHNRKIIQKQNHYHGKKKINT</sequence>
<accession>A0A1C6XKH6</accession>
<protein>
    <submittedName>
        <fullName evidence="2">Uncharacterized protein</fullName>
    </submittedName>
</protein>
<feature type="compositionally biased region" description="Polar residues" evidence="1">
    <location>
        <begin position="1644"/>
        <end position="1653"/>
    </location>
</feature>
<reference evidence="2 3" key="1">
    <citation type="submission" date="2016-08" db="EMBL/GenBank/DDBJ databases">
        <authorList>
            <consortium name="Pathogen Informatics"/>
        </authorList>
    </citation>
    <scope>NUCLEOTIDE SEQUENCE [LARGE SCALE GENOMIC DNA]</scope>
    <source>
        <strain evidence="2 3">AJ</strain>
    </source>
</reference>
<organism evidence="2 3">
    <name type="scientific">Plasmodium chabaudi chabaudi</name>
    <dbReference type="NCBI Taxonomy" id="31271"/>
    <lineage>
        <taxon>Eukaryota</taxon>
        <taxon>Sar</taxon>
        <taxon>Alveolata</taxon>
        <taxon>Apicomplexa</taxon>
        <taxon>Aconoidasida</taxon>
        <taxon>Haemosporida</taxon>
        <taxon>Plasmodiidae</taxon>
        <taxon>Plasmodium</taxon>
        <taxon>Plasmodium (Vinckeia)</taxon>
    </lineage>
</organism>
<dbReference type="Proteomes" id="UP000507163">
    <property type="component" value="Chromosome 13"/>
</dbReference>
<proteinExistence type="predicted"/>
<feature type="region of interest" description="Disordered" evidence="1">
    <location>
        <begin position="1889"/>
        <end position="1922"/>
    </location>
</feature>
<feature type="compositionally biased region" description="Basic residues" evidence="1">
    <location>
        <begin position="1889"/>
        <end position="1900"/>
    </location>
</feature>
<dbReference type="EMBL" id="LT608179">
    <property type="protein sequence ID" value="SCM04961.1"/>
    <property type="molecule type" value="Genomic_DNA"/>
</dbReference>
<evidence type="ECO:0000313" key="3">
    <source>
        <dbReference type="Proteomes" id="UP000507163"/>
    </source>
</evidence>
<gene>
    <name evidence="2" type="ORF">PCHAJ_000382600</name>
</gene>
<evidence type="ECO:0000313" key="2">
    <source>
        <dbReference type="EMBL" id="SCM04961.1"/>
    </source>
</evidence>
<evidence type="ECO:0000256" key="1">
    <source>
        <dbReference type="SAM" id="MobiDB-lite"/>
    </source>
</evidence>